<dbReference type="PANTHER" id="PTHR43511">
    <property type="match status" value="1"/>
</dbReference>
<dbReference type="Gene3D" id="3.90.550.10">
    <property type="entry name" value="Spore Coat Polysaccharide Biosynthesis Protein SpsA, Chain A"/>
    <property type="match status" value="1"/>
</dbReference>
<dbReference type="Pfam" id="PF01704">
    <property type="entry name" value="UDPGP"/>
    <property type="match status" value="1"/>
</dbReference>
<evidence type="ECO:0000256" key="2">
    <source>
        <dbReference type="ARBA" id="ARBA00011823"/>
    </source>
</evidence>
<reference evidence="11" key="1">
    <citation type="submission" date="2017-01" db="EMBL/GenBank/DDBJ databases">
        <title>Comparative genomics of anhydrobiosis in the tardigrade Hypsibius dujardini.</title>
        <authorList>
            <person name="Yoshida Y."/>
            <person name="Koutsovoulos G."/>
            <person name="Laetsch D."/>
            <person name="Stevens L."/>
            <person name="Kumar S."/>
            <person name="Horikawa D."/>
            <person name="Ishino K."/>
            <person name="Komine S."/>
            <person name="Tomita M."/>
            <person name="Blaxter M."/>
            <person name="Arakawa K."/>
        </authorList>
    </citation>
    <scope>NUCLEOTIDE SEQUENCE [LARGE SCALE GENOMIC DNA]</scope>
    <source>
        <strain evidence="11">Z151</strain>
    </source>
</reference>
<dbReference type="Gene3D" id="2.160.10.10">
    <property type="entry name" value="Hexapeptide repeat proteins"/>
    <property type="match status" value="1"/>
</dbReference>
<comment type="similarity">
    <text evidence="1">Belongs to the UDPGP type 1 family.</text>
</comment>
<dbReference type="Proteomes" id="UP000192578">
    <property type="component" value="Unassembled WGS sequence"/>
</dbReference>
<evidence type="ECO:0000256" key="1">
    <source>
        <dbReference type="ARBA" id="ARBA00010401"/>
    </source>
</evidence>
<proteinExistence type="inferred from homology"/>
<dbReference type="UniPathway" id="UPA00164"/>
<sequence>MCVTIPSIGGTGDALHQHQQCTAPAPPVHCTTNTSSSSALHHQQYGLFGCTATAPEVHCTTSSALHHQQYGLFGCTAQQQQLIVSCQCGPSRRKPSVPTNQHHHHLAPKPSYVFALCVSRRRTQSSSDCSTMGDFSEVDHQRQTTVDSLHQELQKLLQTAPGGKADIFRTEFESYKRLFHRFLHESGSAIQWGNIQKLPDNAVLNYDSLKTPTEKEAIAQMLRKLVVVKLNGGLGTSMGCTGPKSLIQVRNDLTFLDLTVHQIEQLNVTYGTDVPLVLMNSFNTNDDTAKVLHKYRGRRLRIVTFQQSRYPRIDRETLMPAAKNLSTSANEVWYPPGHGDFYQAFYNSGLLDQFLQEGREFCFLSNIDNLGATVDLNILSFLLNPSSGGHGSDFVMEVTDKTRADVKGGTLIQYENKLRLLEIAQVAKQNVDEFKSITKFKIFNTNNLWVNLAAIRRLVESNSMQLEVIVNHKALDSGSNVIQLETACGDAVRNFNGAVGINVPRRRFLPVKKTDDLLLIMSNLYSIQDGTLVMNPVRMFPSVPLVKLGDHSFGKVKEFLRRFAAIPNMLDLDHLTVSGDVTFGKGVVLKGTVIIIANHGDRIDIPSGSLLENKIVSGNLRILDH</sequence>
<gene>
    <name evidence="10" type="ORF">BV898_07251</name>
</gene>
<dbReference type="AlphaFoldDB" id="A0A1W0WTU7"/>
<dbReference type="FunFam" id="3.90.550.10:FF:000002">
    <property type="entry name" value="UTP--glucose-1-phosphate uridylyltransferase"/>
    <property type="match status" value="1"/>
</dbReference>
<evidence type="ECO:0000256" key="4">
    <source>
        <dbReference type="ARBA" id="ARBA00019048"/>
    </source>
</evidence>
<dbReference type="SUPFAM" id="SSF53448">
    <property type="entry name" value="Nucleotide-diphospho-sugar transferases"/>
    <property type="match status" value="1"/>
</dbReference>
<evidence type="ECO:0000256" key="5">
    <source>
        <dbReference type="ARBA" id="ARBA00022679"/>
    </source>
</evidence>
<dbReference type="InterPro" id="IPR002618">
    <property type="entry name" value="UDPGP_fam"/>
</dbReference>
<dbReference type="GO" id="GO:0006011">
    <property type="term" value="P:UDP-alpha-D-glucose metabolic process"/>
    <property type="evidence" value="ECO:0007669"/>
    <property type="project" value="InterPro"/>
</dbReference>
<protein>
    <recommendedName>
        <fullName evidence="4">UTP--glucose-1-phosphate uridylyltransferase</fullName>
        <ecNumber evidence="3">2.7.7.9</ecNumber>
    </recommendedName>
    <alternativeName>
        <fullName evidence="8">UDP-glucose pyrophosphorylase</fullName>
    </alternativeName>
</protein>
<dbReference type="InterPro" id="IPR016267">
    <property type="entry name" value="UDPGP_trans"/>
</dbReference>
<evidence type="ECO:0000313" key="10">
    <source>
        <dbReference type="EMBL" id="OQV18622.1"/>
    </source>
</evidence>
<evidence type="ECO:0000256" key="6">
    <source>
        <dbReference type="ARBA" id="ARBA00022695"/>
    </source>
</evidence>
<accession>A0A1W0WTU7</accession>
<comment type="caution">
    <text evidence="10">The sequence shown here is derived from an EMBL/GenBank/DDBJ whole genome shotgun (WGS) entry which is preliminary data.</text>
</comment>
<comment type="function">
    <text evidence="7">UTP--glucose-1-phosphate uridylyltransferase catalyzing the conversion of glucose-1-phosphate into UDP-glucose, a crucial precursor for the production of glycogen.</text>
</comment>
<keyword evidence="5" id="KW-0808">Transferase</keyword>
<dbReference type="GO" id="GO:0005978">
    <property type="term" value="P:glycogen biosynthetic process"/>
    <property type="evidence" value="ECO:0007669"/>
    <property type="project" value="UniProtKB-UniPathway"/>
</dbReference>
<evidence type="ECO:0000256" key="3">
    <source>
        <dbReference type="ARBA" id="ARBA00012415"/>
    </source>
</evidence>
<keyword evidence="6 10" id="KW-0548">Nucleotidyltransferase</keyword>
<evidence type="ECO:0000256" key="8">
    <source>
        <dbReference type="ARBA" id="ARBA00031959"/>
    </source>
</evidence>
<dbReference type="InterPro" id="IPR029044">
    <property type="entry name" value="Nucleotide-diphossugar_trans"/>
</dbReference>
<evidence type="ECO:0000313" key="11">
    <source>
        <dbReference type="Proteomes" id="UP000192578"/>
    </source>
</evidence>
<keyword evidence="11" id="KW-1185">Reference proteome</keyword>
<comment type="catalytic activity">
    <reaction evidence="9">
        <text>alpha-D-glucose 1-phosphate + UTP + H(+) = UDP-alpha-D-glucose + diphosphate</text>
        <dbReference type="Rhea" id="RHEA:19889"/>
        <dbReference type="ChEBI" id="CHEBI:15378"/>
        <dbReference type="ChEBI" id="CHEBI:33019"/>
        <dbReference type="ChEBI" id="CHEBI:46398"/>
        <dbReference type="ChEBI" id="CHEBI:58601"/>
        <dbReference type="ChEBI" id="CHEBI:58885"/>
        <dbReference type="EC" id="2.7.7.9"/>
    </reaction>
    <physiologicalReaction direction="left-to-right" evidence="9">
        <dbReference type="Rhea" id="RHEA:19890"/>
    </physiologicalReaction>
</comment>
<evidence type="ECO:0000256" key="7">
    <source>
        <dbReference type="ARBA" id="ARBA00023579"/>
    </source>
</evidence>
<dbReference type="EMBL" id="MTYJ01000047">
    <property type="protein sequence ID" value="OQV18622.1"/>
    <property type="molecule type" value="Genomic_DNA"/>
</dbReference>
<dbReference type="OrthoDB" id="932129at2759"/>
<evidence type="ECO:0000256" key="9">
    <source>
        <dbReference type="ARBA" id="ARBA00047432"/>
    </source>
</evidence>
<comment type="subunit">
    <text evidence="2">Homooctamer.</text>
</comment>
<dbReference type="EC" id="2.7.7.9" evidence="3"/>
<name>A0A1W0WTU7_HYPEX</name>
<dbReference type="GO" id="GO:0003983">
    <property type="term" value="F:UTP:glucose-1-phosphate uridylyltransferase activity"/>
    <property type="evidence" value="ECO:0007669"/>
    <property type="project" value="UniProtKB-EC"/>
</dbReference>
<dbReference type="FunFam" id="2.160.10.10:FF:000001">
    <property type="entry name" value="UTP--glucose-1-phosphate uridylyltransferase"/>
    <property type="match status" value="1"/>
</dbReference>
<organism evidence="10 11">
    <name type="scientific">Hypsibius exemplaris</name>
    <name type="common">Freshwater tardigrade</name>
    <dbReference type="NCBI Taxonomy" id="2072580"/>
    <lineage>
        <taxon>Eukaryota</taxon>
        <taxon>Metazoa</taxon>
        <taxon>Ecdysozoa</taxon>
        <taxon>Tardigrada</taxon>
        <taxon>Eutardigrada</taxon>
        <taxon>Parachela</taxon>
        <taxon>Hypsibioidea</taxon>
        <taxon>Hypsibiidae</taxon>
        <taxon>Hypsibius</taxon>
    </lineage>
</organism>
<dbReference type="CDD" id="cd00897">
    <property type="entry name" value="UGPase_euk"/>
    <property type="match status" value="1"/>
</dbReference>